<comment type="caution">
    <text evidence="1">The sequence shown here is derived from an EMBL/GenBank/DDBJ whole genome shotgun (WGS) entry which is preliminary data.</text>
</comment>
<sequence>MAFSRRPLGILGILGISLALLLSTFPSRKSSELKRPSTRWWPLLSTGVPGLCTPHSRSRAQSLTPPSQAHTAHLAAQADAPCGSRILTNTLFVWAQPNLPITHPHPLSTIEVSIILLSAALLVLLPRVTEHQTDHRLRLFVPHQRGSMKRATISSFDSLSTRP</sequence>
<reference evidence="1 2" key="1">
    <citation type="submission" date="2016-10" db="EMBL/GenBank/DDBJ databases">
        <title>The genome sequence of Colletotrichum fioriniae PJ7.</title>
        <authorList>
            <person name="Baroncelli R."/>
        </authorList>
    </citation>
    <scope>NUCLEOTIDE SEQUENCE [LARGE SCALE GENOMIC DNA]</scope>
    <source>
        <strain evidence="1 2">Tom-12</strain>
    </source>
</reference>
<evidence type="ECO:0000313" key="1">
    <source>
        <dbReference type="EMBL" id="KAK1506388.1"/>
    </source>
</evidence>
<dbReference type="EMBL" id="MLFU01000008">
    <property type="protein sequence ID" value="KAK1506388.1"/>
    <property type="molecule type" value="Genomic_DNA"/>
</dbReference>
<evidence type="ECO:0000313" key="2">
    <source>
        <dbReference type="Proteomes" id="UP001227543"/>
    </source>
</evidence>
<protein>
    <submittedName>
        <fullName evidence="1">Uncharacterized protein</fullName>
    </submittedName>
</protein>
<proteinExistence type="predicted"/>
<dbReference type="Proteomes" id="UP001227543">
    <property type="component" value="Unassembled WGS sequence"/>
</dbReference>
<name>A0ABQ9RKM3_9PEZI</name>
<dbReference type="RefSeq" id="XP_060385961.1">
    <property type="nucleotide sequence ID" value="XM_060519755.1"/>
</dbReference>
<gene>
    <name evidence="1" type="ORF">CTAM01_03723</name>
</gene>
<accession>A0ABQ9RKM3</accession>
<keyword evidence="2" id="KW-1185">Reference proteome</keyword>
<dbReference type="GeneID" id="85403993"/>
<organism evidence="1 2">
    <name type="scientific">Colletotrichum tamarilloi</name>
    <dbReference type="NCBI Taxonomy" id="1209934"/>
    <lineage>
        <taxon>Eukaryota</taxon>
        <taxon>Fungi</taxon>
        <taxon>Dikarya</taxon>
        <taxon>Ascomycota</taxon>
        <taxon>Pezizomycotina</taxon>
        <taxon>Sordariomycetes</taxon>
        <taxon>Hypocreomycetidae</taxon>
        <taxon>Glomerellales</taxon>
        <taxon>Glomerellaceae</taxon>
        <taxon>Colletotrichum</taxon>
        <taxon>Colletotrichum acutatum species complex</taxon>
    </lineage>
</organism>